<accession>A0A6C0CTR4</accession>
<keyword evidence="1" id="KW-0812">Transmembrane</keyword>
<keyword evidence="1" id="KW-0472">Membrane</keyword>
<feature type="transmembrane region" description="Helical" evidence="1">
    <location>
        <begin position="12"/>
        <end position="33"/>
    </location>
</feature>
<protein>
    <submittedName>
        <fullName evidence="2">Uncharacterized protein</fullName>
    </submittedName>
</protein>
<name>A0A6C0CTR4_9ZZZZ</name>
<sequence>MGASIQQNHLIWSISFFLFMFAAFLYVKPSIAFGPRGSIKPFGVKKRGSTIFPVWWWTILFAALSRIGVSYASDYSV</sequence>
<keyword evidence="1" id="KW-1133">Transmembrane helix</keyword>
<organism evidence="2">
    <name type="scientific">viral metagenome</name>
    <dbReference type="NCBI Taxonomy" id="1070528"/>
    <lineage>
        <taxon>unclassified sequences</taxon>
        <taxon>metagenomes</taxon>
        <taxon>organismal metagenomes</taxon>
    </lineage>
</organism>
<dbReference type="EMBL" id="MN739482">
    <property type="protein sequence ID" value="QHT07552.1"/>
    <property type="molecule type" value="Genomic_DNA"/>
</dbReference>
<feature type="transmembrane region" description="Helical" evidence="1">
    <location>
        <begin position="54"/>
        <end position="73"/>
    </location>
</feature>
<dbReference type="AlphaFoldDB" id="A0A6C0CTR4"/>
<evidence type="ECO:0000256" key="1">
    <source>
        <dbReference type="SAM" id="Phobius"/>
    </source>
</evidence>
<reference evidence="2" key="1">
    <citation type="journal article" date="2020" name="Nature">
        <title>Giant virus diversity and host interactions through global metagenomics.</title>
        <authorList>
            <person name="Schulz F."/>
            <person name="Roux S."/>
            <person name="Paez-Espino D."/>
            <person name="Jungbluth S."/>
            <person name="Walsh D.A."/>
            <person name="Denef V.J."/>
            <person name="McMahon K.D."/>
            <person name="Konstantinidis K.T."/>
            <person name="Eloe-Fadrosh E.A."/>
            <person name="Kyrpides N.C."/>
            <person name="Woyke T."/>
        </authorList>
    </citation>
    <scope>NUCLEOTIDE SEQUENCE</scope>
    <source>
        <strain evidence="2">GVMAG-M-3300021963-12</strain>
    </source>
</reference>
<proteinExistence type="predicted"/>
<evidence type="ECO:0000313" key="2">
    <source>
        <dbReference type="EMBL" id="QHT07552.1"/>
    </source>
</evidence>